<keyword evidence="7" id="KW-0735">Signal-anchor</keyword>
<dbReference type="InParanoid" id="A0A6P6XX90"/>
<evidence type="ECO:0000313" key="16">
    <source>
        <dbReference type="Proteomes" id="UP000515146"/>
    </source>
</evidence>
<keyword evidence="5" id="KW-0378">Hydrolase</keyword>
<evidence type="ECO:0000256" key="4">
    <source>
        <dbReference type="ARBA" id="ARBA00022692"/>
    </source>
</evidence>
<evidence type="ECO:0000256" key="7">
    <source>
        <dbReference type="ARBA" id="ARBA00022968"/>
    </source>
</evidence>
<name>A0A6P6XX90_DERPT</name>
<dbReference type="Pfam" id="PF00326">
    <property type="entry name" value="Peptidase_S9"/>
    <property type="match status" value="1"/>
</dbReference>
<dbReference type="Pfam" id="PF00930">
    <property type="entry name" value="DPPIV_N"/>
    <property type="match status" value="1"/>
</dbReference>
<dbReference type="GO" id="GO:0005886">
    <property type="term" value="C:plasma membrane"/>
    <property type="evidence" value="ECO:0007669"/>
    <property type="project" value="TreeGrafter"/>
</dbReference>
<dbReference type="InterPro" id="IPR001375">
    <property type="entry name" value="Peptidase_S9_cat"/>
</dbReference>
<evidence type="ECO:0000256" key="3">
    <source>
        <dbReference type="ARBA" id="ARBA00022670"/>
    </source>
</evidence>
<keyword evidence="9 13" id="KW-0472">Membrane</keyword>
<evidence type="ECO:0000256" key="2">
    <source>
        <dbReference type="ARBA" id="ARBA00022438"/>
    </source>
</evidence>
<dbReference type="GO" id="GO:0008239">
    <property type="term" value="F:dipeptidyl-peptidase activity"/>
    <property type="evidence" value="ECO:0007669"/>
    <property type="project" value="TreeGrafter"/>
</dbReference>
<evidence type="ECO:0000256" key="1">
    <source>
        <dbReference type="ARBA" id="ARBA00004606"/>
    </source>
</evidence>
<dbReference type="OrthoDB" id="6491610at2759"/>
<dbReference type="GO" id="GO:0008236">
    <property type="term" value="F:serine-type peptidase activity"/>
    <property type="evidence" value="ECO:0007669"/>
    <property type="project" value="UniProtKB-KW"/>
</dbReference>
<keyword evidence="4 13" id="KW-0812">Transmembrane</keyword>
<evidence type="ECO:0000256" key="5">
    <source>
        <dbReference type="ARBA" id="ARBA00022801"/>
    </source>
</evidence>
<dbReference type="OMA" id="IHGTSNE"/>
<evidence type="ECO:0000256" key="9">
    <source>
        <dbReference type="ARBA" id="ARBA00023136"/>
    </source>
</evidence>
<feature type="region of interest" description="Disordered" evidence="12">
    <location>
        <begin position="184"/>
        <end position="212"/>
    </location>
</feature>
<keyword evidence="10" id="KW-0325">Glycoprotein</keyword>
<evidence type="ECO:0000256" key="10">
    <source>
        <dbReference type="ARBA" id="ARBA00023180"/>
    </source>
</evidence>
<dbReference type="AlphaFoldDB" id="A0A6P6XX90"/>
<protein>
    <submittedName>
        <fullName evidence="17">Dipeptidyl peptidase 4-like</fullName>
    </submittedName>
</protein>
<dbReference type="Proteomes" id="UP000515146">
    <property type="component" value="Unplaced"/>
</dbReference>
<proteinExistence type="predicted"/>
<gene>
    <name evidence="17" type="primary">LOC113792093</name>
</gene>
<feature type="transmembrane region" description="Helical" evidence="13">
    <location>
        <begin position="26"/>
        <end position="47"/>
    </location>
</feature>
<evidence type="ECO:0000256" key="6">
    <source>
        <dbReference type="ARBA" id="ARBA00022825"/>
    </source>
</evidence>
<evidence type="ECO:0000259" key="15">
    <source>
        <dbReference type="Pfam" id="PF00930"/>
    </source>
</evidence>
<evidence type="ECO:0000256" key="11">
    <source>
        <dbReference type="ARBA" id="ARBA00037847"/>
    </source>
</evidence>
<feature type="domain" description="Dipeptidylpeptidase IV N-terminal" evidence="15">
    <location>
        <begin position="213"/>
        <end position="564"/>
    </location>
</feature>
<reference evidence="17" key="1">
    <citation type="submission" date="2025-08" db="UniProtKB">
        <authorList>
            <consortium name="RefSeq"/>
        </authorList>
    </citation>
    <scope>IDENTIFICATION</scope>
    <source>
        <strain evidence="17">Airmid</strain>
    </source>
</reference>
<dbReference type="GO" id="GO:0004177">
    <property type="term" value="F:aminopeptidase activity"/>
    <property type="evidence" value="ECO:0007669"/>
    <property type="project" value="UniProtKB-KW"/>
</dbReference>
<evidence type="ECO:0000256" key="13">
    <source>
        <dbReference type="SAM" id="Phobius"/>
    </source>
</evidence>
<dbReference type="PANTHER" id="PTHR11731">
    <property type="entry name" value="PROTEASE FAMILY S9B,C DIPEPTIDYL-PEPTIDASE IV-RELATED"/>
    <property type="match status" value="1"/>
</dbReference>
<keyword evidence="6" id="KW-0720">Serine protease</keyword>
<dbReference type="Gene3D" id="2.140.10.30">
    <property type="entry name" value="Dipeptidylpeptidase IV, N-terminal domain"/>
    <property type="match status" value="1"/>
</dbReference>
<dbReference type="InterPro" id="IPR029058">
    <property type="entry name" value="AB_hydrolase_fold"/>
</dbReference>
<comment type="subcellular location">
    <subcellularLocation>
        <location evidence="11">Endomembrane system</location>
        <topology evidence="11">Single-pass membrane protein</topology>
    </subcellularLocation>
    <subcellularLocation>
        <location evidence="1">Membrane</location>
        <topology evidence="1">Single-pass type II membrane protein</topology>
    </subcellularLocation>
</comment>
<dbReference type="InterPro" id="IPR050278">
    <property type="entry name" value="Serine_Prot_S9B/DPPIV"/>
</dbReference>
<organism evidence="16 17">
    <name type="scientific">Dermatophagoides pteronyssinus</name>
    <name type="common">European house dust mite</name>
    <dbReference type="NCBI Taxonomy" id="6956"/>
    <lineage>
        <taxon>Eukaryota</taxon>
        <taxon>Metazoa</taxon>
        <taxon>Ecdysozoa</taxon>
        <taxon>Arthropoda</taxon>
        <taxon>Chelicerata</taxon>
        <taxon>Arachnida</taxon>
        <taxon>Acari</taxon>
        <taxon>Acariformes</taxon>
        <taxon>Sarcoptiformes</taxon>
        <taxon>Astigmata</taxon>
        <taxon>Psoroptidia</taxon>
        <taxon>Analgoidea</taxon>
        <taxon>Pyroglyphidae</taxon>
        <taxon>Dermatophagoidinae</taxon>
        <taxon>Dermatophagoides</taxon>
    </lineage>
</organism>
<dbReference type="KEGG" id="dpte:113792093"/>
<evidence type="ECO:0000259" key="14">
    <source>
        <dbReference type="Pfam" id="PF00326"/>
    </source>
</evidence>
<keyword evidence="16" id="KW-1185">Reference proteome</keyword>
<keyword evidence="3" id="KW-0645">Protease</keyword>
<accession>A0A6P6XX90</accession>
<feature type="domain" description="Peptidase S9 prolyl oligopeptidase catalytic" evidence="14">
    <location>
        <begin position="713"/>
        <end position="884"/>
    </location>
</feature>
<dbReference type="PANTHER" id="PTHR11731:SF200">
    <property type="entry name" value="DIPEPTIDYL PEPTIDASE 10, ISOFORM B"/>
    <property type="match status" value="1"/>
</dbReference>
<dbReference type="InterPro" id="IPR002469">
    <property type="entry name" value="Peptidase_S9B_N"/>
</dbReference>
<dbReference type="RefSeq" id="XP_027197775.1">
    <property type="nucleotide sequence ID" value="XM_027341974.1"/>
</dbReference>
<dbReference type="GO" id="GO:0006508">
    <property type="term" value="P:proteolysis"/>
    <property type="evidence" value="ECO:0007669"/>
    <property type="project" value="UniProtKB-KW"/>
</dbReference>
<evidence type="ECO:0000313" key="17">
    <source>
        <dbReference type="RefSeq" id="XP_027197775.1"/>
    </source>
</evidence>
<dbReference type="SUPFAM" id="SSF82171">
    <property type="entry name" value="DPP6 N-terminal domain-like"/>
    <property type="match status" value="1"/>
</dbReference>
<keyword evidence="2" id="KW-0031">Aminopeptidase</keyword>
<evidence type="ECO:0000256" key="12">
    <source>
        <dbReference type="SAM" id="MobiDB-lite"/>
    </source>
</evidence>
<dbReference type="Gene3D" id="3.40.50.1820">
    <property type="entry name" value="alpha/beta hydrolase"/>
    <property type="match status" value="1"/>
</dbReference>
<keyword evidence="8 13" id="KW-1133">Transmembrane helix</keyword>
<sequence>MEEDFEFEDKQELEDGIDNEKHWKSLGIASAVISVICFIIITAIFILTPSRNSGQRTEPYTLTEVLSKKIMQAHRFNGTWISAHEFIYSSDDKNIMLYDCQNGQSRPITTKLNTTNGEIVHFEISSSRLYMLIVTKKFNSAKRENLECDPSMDYYIYRLDNENMINLQEEFISKLKLLLTQQQKNNSNNGKDSKRLSSNSVEGKHQIPSLSSSSSSCIIQSSQWNPMGNILLIMHDNDIYWLNMESSMAPLRRITMDGSISDSIYNGFNDNIYRDFIFEKPSSLWWSPSVNGYYHLSYLQLNNSQVPLSNIVIYDDNGGYSTNNYRYSTINSSIGIVNLWIIRINAQTNEYEKAMRVQPPYKLEQWPHYVVHVNWLSNDQLIVLWSLRDQKRTILGSCLERNNWKCEELVTLRNWLRINHVPNSIMPASTESSLNTEFSSELFFCGQTPENGMKTFYQLYSFNVKTKVINSYLNVAERYTEQRQHYQIIELLGYNNHSKSVFFVGQSLNQSSYGDEEKVISEQDMRINLFVFNLEHNLVHCITCQLVKCYEAKHRNNQSVCIDLANSATINENDADEESCIFQRVYFSPSSEYAIVTCLVGIVPKIYLVKFGDLDQLDLIENIMLFDDNSELETRVQSKIMPNIENFIFTRESDNLIKYLRIKLLTPTDFDHEEIGKYSLLLEMYPSRYRYHYLPKATINNQGTFYKRIYPDLEWAVHMVTEHDFIYAWLDGQFYQDSNHSLHELSFEELLEDYSTLIDFIVTNMTFVNIAQTCLIGNNIGGYFVLNSLSTSSIECGIAISPFTDWNTINSFLAEQYIDMEKVRSNDLQYLLKMTLNWKMLENKNLLIIHGTSNEMFPISQSMRLIKSLTLEEQNRYIKFHQNPANNDMDEMNWTSHHFMELYVDHGNSFDTIIEHFYRKIEFFLFQWIII</sequence>
<dbReference type="SUPFAM" id="SSF53474">
    <property type="entry name" value="alpha/beta-Hydrolases"/>
    <property type="match status" value="1"/>
</dbReference>
<evidence type="ECO:0000256" key="8">
    <source>
        <dbReference type="ARBA" id="ARBA00022989"/>
    </source>
</evidence>
<dbReference type="GO" id="GO:0012505">
    <property type="term" value="C:endomembrane system"/>
    <property type="evidence" value="ECO:0007669"/>
    <property type="project" value="UniProtKB-SubCell"/>
</dbReference>